<dbReference type="InterPro" id="IPR043917">
    <property type="entry name" value="DUF5753"/>
</dbReference>
<evidence type="ECO:0000259" key="2">
    <source>
        <dbReference type="Pfam" id="PF19054"/>
    </source>
</evidence>
<feature type="region of interest" description="Disordered" evidence="1">
    <location>
        <begin position="1"/>
        <end position="21"/>
    </location>
</feature>
<organism evidence="3 4">
    <name type="scientific">Planosporangium mesophilum</name>
    <dbReference type="NCBI Taxonomy" id="689768"/>
    <lineage>
        <taxon>Bacteria</taxon>
        <taxon>Bacillati</taxon>
        <taxon>Actinomycetota</taxon>
        <taxon>Actinomycetes</taxon>
        <taxon>Micromonosporales</taxon>
        <taxon>Micromonosporaceae</taxon>
        <taxon>Planosporangium</taxon>
    </lineage>
</organism>
<dbReference type="InterPro" id="IPR010982">
    <property type="entry name" value="Lambda_DNA-bd_dom_sf"/>
</dbReference>
<dbReference type="Pfam" id="PF19054">
    <property type="entry name" value="DUF5753"/>
    <property type="match status" value="1"/>
</dbReference>
<gene>
    <name evidence="3" type="ORF">Pme01_19740</name>
</gene>
<evidence type="ECO:0000313" key="4">
    <source>
        <dbReference type="Proteomes" id="UP000599074"/>
    </source>
</evidence>
<keyword evidence="4" id="KW-1185">Reference proteome</keyword>
<protein>
    <submittedName>
        <fullName evidence="3">Transcriptional regulator</fullName>
    </submittedName>
</protein>
<dbReference type="Pfam" id="PF13560">
    <property type="entry name" value="HTH_31"/>
    <property type="match status" value="1"/>
</dbReference>
<proteinExistence type="predicted"/>
<sequence length="298" mass="33740">MTAAGPETTPGDPPTERAGSPTALRIVLGAHLRRLREAAEISRHEAGYSIRNSESKISRLELGRVSLKERDVADLLTLYGVADEEQRTAFLDMVKRSNEPGWWHRYGDLLPDWFHDYIGLEEDATRILTYEQQFVPGLMQTEAYARAIASHGRPELGGKEIDRRVALRMQRQTVLARPGAPRLWAVIDESVLHRPIGGRDVMLAQVECLLELTRKPQVTLQVVPFRLSGYAAEGSFTMLRFSEPELPDLVYIEHLIGALYLDKPVEIELYSRVFDRLTVDAETPANTRQLLLKLRAEM</sequence>
<dbReference type="AlphaFoldDB" id="A0A8J3TC02"/>
<comment type="caution">
    <text evidence="3">The sequence shown here is derived from an EMBL/GenBank/DDBJ whole genome shotgun (WGS) entry which is preliminary data.</text>
</comment>
<name>A0A8J3TC02_9ACTN</name>
<dbReference type="GO" id="GO:0003677">
    <property type="term" value="F:DNA binding"/>
    <property type="evidence" value="ECO:0007669"/>
    <property type="project" value="InterPro"/>
</dbReference>
<dbReference type="InterPro" id="IPR001387">
    <property type="entry name" value="Cro/C1-type_HTH"/>
</dbReference>
<reference evidence="3" key="1">
    <citation type="submission" date="2021-01" db="EMBL/GenBank/DDBJ databases">
        <title>Whole genome shotgun sequence of Planosporangium mesophilum NBRC 109066.</title>
        <authorList>
            <person name="Komaki H."/>
            <person name="Tamura T."/>
        </authorList>
    </citation>
    <scope>NUCLEOTIDE SEQUENCE</scope>
    <source>
        <strain evidence="3">NBRC 109066</strain>
    </source>
</reference>
<feature type="domain" description="DUF5753" evidence="2">
    <location>
        <begin position="115"/>
        <end position="291"/>
    </location>
</feature>
<dbReference type="SUPFAM" id="SSF47413">
    <property type="entry name" value="lambda repressor-like DNA-binding domains"/>
    <property type="match status" value="1"/>
</dbReference>
<dbReference type="Proteomes" id="UP000599074">
    <property type="component" value="Unassembled WGS sequence"/>
</dbReference>
<evidence type="ECO:0000313" key="3">
    <source>
        <dbReference type="EMBL" id="GII22377.1"/>
    </source>
</evidence>
<feature type="compositionally biased region" description="Low complexity" evidence="1">
    <location>
        <begin position="1"/>
        <end position="10"/>
    </location>
</feature>
<evidence type="ECO:0000256" key="1">
    <source>
        <dbReference type="SAM" id="MobiDB-lite"/>
    </source>
</evidence>
<dbReference type="CDD" id="cd00093">
    <property type="entry name" value="HTH_XRE"/>
    <property type="match status" value="1"/>
</dbReference>
<accession>A0A8J3TC02</accession>
<dbReference type="EMBL" id="BOON01000018">
    <property type="protein sequence ID" value="GII22377.1"/>
    <property type="molecule type" value="Genomic_DNA"/>
</dbReference>